<feature type="region of interest" description="Disordered" evidence="8">
    <location>
        <begin position="27"/>
        <end position="50"/>
    </location>
</feature>
<dbReference type="Proteomes" id="UP000628442">
    <property type="component" value="Unassembled WGS sequence"/>
</dbReference>
<evidence type="ECO:0000256" key="3">
    <source>
        <dbReference type="ARBA" id="ARBA00022801"/>
    </source>
</evidence>
<keyword evidence="9" id="KW-0732">Signal</keyword>
<dbReference type="PROSITE" id="PS51257">
    <property type="entry name" value="PROKAR_LIPOPROTEIN"/>
    <property type="match status" value="1"/>
</dbReference>
<evidence type="ECO:0000313" key="12">
    <source>
        <dbReference type="EMBL" id="QBI00951.1"/>
    </source>
</evidence>
<reference evidence="12 13" key="2">
    <citation type="submission" date="2019-02" db="EMBL/GenBank/DDBJ databases">
        <title>Draft Genome Sequences of Six Type Strains of the Genus Massilia.</title>
        <authorList>
            <person name="Miess H."/>
            <person name="Frediansyhah A."/>
            <person name="Gross H."/>
        </authorList>
    </citation>
    <scope>NUCLEOTIDE SEQUENCE [LARGE SCALE GENOMIC DNA]</scope>
    <source>
        <strain evidence="12 13">DSM 17472</strain>
    </source>
</reference>
<accession>A0A411WVY2</accession>
<evidence type="ECO:0000256" key="5">
    <source>
        <dbReference type="PIRSR" id="PIRSR606710-1"/>
    </source>
</evidence>
<dbReference type="PANTHER" id="PTHR43301">
    <property type="entry name" value="ARABINAN ENDO-1,5-ALPHA-L-ARABINOSIDASE"/>
    <property type="match status" value="1"/>
</dbReference>
<feature type="active site" description="Proton acceptor" evidence="5">
    <location>
        <position position="66"/>
    </location>
</feature>
<protein>
    <submittedName>
        <fullName evidence="12">Arabinan endo-1,5-alpha-L-arabinosidase</fullName>
    </submittedName>
    <submittedName>
        <fullName evidence="11">Extracellular endo-alpha-(1-&gt;5)-L-arabinanase 2</fullName>
    </submittedName>
</protein>
<feature type="chain" id="PRO_5044601639" evidence="9">
    <location>
        <begin position="23"/>
        <end position="513"/>
    </location>
</feature>
<organism evidence="11 14">
    <name type="scientific">Pseudoduganella albidiflava</name>
    <dbReference type="NCBI Taxonomy" id="321983"/>
    <lineage>
        <taxon>Bacteria</taxon>
        <taxon>Pseudomonadati</taxon>
        <taxon>Pseudomonadota</taxon>
        <taxon>Betaproteobacteria</taxon>
        <taxon>Burkholderiales</taxon>
        <taxon>Oxalobacteraceae</taxon>
        <taxon>Telluria group</taxon>
        <taxon>Pseudoduganella</taxon>
    </lineage>
</organism>
<dbReference type="Gene3D" id="2.115.10.20">
    <property type="entry name" value="Glycosyl hydrolase domain, family 43"/>
    <property type="match status" value="1"/>
</dbReference>
<dbReference type="GO" id="GO:0005975">
    <property type="term" value="P:carbohydrate metabolic process"/>
    <property type="evidence" value="ECO:0007669"/>
    <property type="project" value="InterPro"/>
</dbReference>
<evidence type="ECO:0000259" key="10">
    <source>
        <dbReference type="Pfam" id="PF16369"/>
    </source>
</evidence>
<dbReference type="InterPro" id="IPR006710">
    <property type="entry name" value="Glyco_hydro_43"/>
</dbReference>
<proteinExistence type="inferred from homology"/>
<feature type="active site" description="Proton donor" evidence="5">
    <location>
        <position position="253"/>
    </location>
</feature>
<dbReference type="GO" id="GO:0004553">
    <property type="term" value="F:hydrolase activity, hydrolyzing O-glycosyl compounds"/>
    <property type="evidence" value="ECO:0007669"/>
    <property type="project" value="InterPro"/>
</dbReference>
<evidence type="ECO:0000256" key="7">
    <source>
        <dbReference type="RuleBase" id="RU361187"/>
    </source>
</evidence>
<dbReference type="Gene3D" id="2.40.128.10">
    <property type="match status" value="1"/>
</dbReference>
<name>A0A411WVY2_9BURK</name>
<evidence type="ECO:0000256" key="4">
    <source>
        <dbReference type="ARBA" id="ARBA00023295"/>
    </source>
</evidence>
<dbReference type="InterPro" id="IPR023296">
    <property type="entry name" value="Glyco_hydro_beta-prop_sf"/>
</dbReference>
<evidence type="ECO:0000256" key="6">
    <source>
        <dbReference type="PIRSR" id="PIRSR606710-2"/>
    </source>
</evidence>
<keyword evidence="4 7" id="KW-0326">Glycosidase</keyword>
<keyword evidence="13" id="KW-1185">Reference proteome</keyword>
<keyword evidence="3 7" id="KW-0378">Hydrolase</keyword>
<dbReference type="PANTHER" id="PTHR43301:SF3">
    <property type="entry name" value="ARABINAN ENDO-1,5-ALPHA-L-ARABINOSIDASE A-RELATED"/>
    <property type="match status" value="1"/>
</dbReference>
<dbReference type="CDD" id="cd18832">
    <property type="entry name" value="GH43_GsAbnA-like"/>
    <property type="match status" value="1"/>
</dbReference>
<comment type="pathway">
    <text evidence="1">Glycan metabolism; L-arabinan degradation.</text>
</comment>
<dbReference type="RefSeq" id="WP_131145079.1">
    <property type="nucleotide sequence ID" value="NZ_BMWV01000014.1"/>
</dbReference>
<evidence type="ECO:0000313" key="14">
    <source>
        <dbReference type="Proteomes" id="UP000628442"/>
    </source>
</evidence>
<dbReference type="Pfam" id="PF04616">
    <property type="entry name" value="Glyco_hydro_43"/>
    <property type="match status" value="1"/>
</dbReference>
<evidence type="ECO:0000256" key="2">
    <source>
        <dbReference type="ARBA" id="ARBA00009865"/>
    </source>
</evidence>
<dbReference type="AlphaFoldDB" id="A0A411WVY2"/>
<evidence type="ECO:0000256" key="1">
    <source>
        <dbReference type="ARBA" id="ARBA00004834"/>
    </source>
</evidence>
<sequence length="513" mass="53573">MKTGTLAASLAAAGLLSLAACGGGGGSGSPSVTAAPAPSPTTPTVPTTTLPPEQAAITFANASVHDPSVVRVDGTFYIFGSHLAAAKSTDLMNWTKIADGASAANPLFADVTKQLAETFAWAQSDTLWAPDVIRLDDGKYYFYYNACKGDSPRSALGVAVADKIEGPYVDKGIILKSGMWGEAGADGTLYDPVKHPNVVDPQVFRDKDNKLWMIYGSYSGGIFILAMDPATGKPLPGQGYGKHLLGGNHARIEGAYVQYSPETGYYYMFTSFGGLDANGAYNVRVARSRHADGPYVDAKGTDMATVKADPAKPLFDDASIAPHGQKLMGNHQFALAAGETGAAPGYVSPGHNSTYYDPATKQYFIIFHTRFPGGGGMHEVRTHEMFVNEDGWPVIAPFRYVPLAKAAGAPSATVAAADVAGSYKLVNHGKDISAAIKPSQSVTLSADGKLGGALAGTWTHKGNNRIALAVDGTAAVYNGVLSRQYNGNANAFTVTFTAQNADGVSLWGARVGN</sequence>
<reference evidence="11" key="3">
    <citation type="submission" date="2022-12" db="EMBL/GenBank/DDBJ databases">
        <authorList>
            <person name="Sun Q."/>
            <person name="Kim S."/>
        </authorList>
    </citation>
    <scope>NUCLEOTIDE SEQUENCE</scope>
    <source>
        <strain evidence="11">KCTC 12343</strain>
    </source>
</reference>
<dbReference type="EMBL" id="CP036401">
    <property type="protein sequence ID" value="QBI00951.1"/>
    <property type="molecule type" value="Genomic_DNA"/>
</dbReference>
<reference evidence="11" key="1">
    <citation type="journal article" date="2014" name="Int. J. Syst. Evol. Microbiol.">
        <title>Complete genome sequence of Corynebacterium casei LMG S-19264T (=DSM 44701T), isolated from a smear-ripened cheese.</title>
        <authorList>
            <consortium name="US DOE Joint Genome Institute (JGI-PGF)"/>
            <person name="Walter F."/>
            <person name="Albersmeier A."/>
            <person name="Kalinowski J."/>
            <person name="Ruckert C."/>
        </authorList>
    </citation>
    <scope>NUCLEOTIDE SEQUENCE</scope>
    <source>
        <strain evidence="11">KCTC 12343</strain>
    </source>
</reference>
<dbReference type="OrthoDB" id="9801455at2"/>
<gene>
    <name evidence="11" type="primary">abn2</name>
    <name evidence="12" type="ORF">EYF70_08905</name>
    <name evidence="11" type="ORF">GCM10007387_49460</name>
</gene>
<dbReference type="EMBL" id="BMWV01000014">
    <property type="protein sequence ID" value="GGY60928.1"/>
    <property type="molecule type" value="Genomic_DNA"/>
</dbReference>
<evidence type="ECO:0000313" key="11">
    <source>
        <dbReference type="EMBL" id="GGY60928.1"/>
    </source>
</evidence>
<dbReference type="Pfam" id="PF16369">
    <property type="entry name" value="GH43_C"/>
    <property type="match status" value="1"/>
</dbReference>
<dbReference type="SUPFAM" id="SSF75005">
    <property type="entry name" value="Arabinanase/levansucrase/invertase"/>
    <property type="match status" value="1"/>
</dbReference>
<dbReference type="InterPro" id="IPR050727">
    <property type="entry name" value="GH43_arabinanases"/>
</dbReference>
<evidence type="ECO:0000313" key="13">
    <source>
        <dbReference type="Proteomes" id="UP000292307"/>
    </source>
</evidence>
<evidence type="ECO:0000256" key="8">
    <source>
        <dbReference type="SAM" id="MobiDB-lite"/>
    </source>
</evidence>
<feature type="domain" description="Extracellular endo-alpha-(1-&gt;5)-L-arabinanase C-terminal" evidence="10">
    <location>
        <begin position="406"/>
        <end position="508"/>
    </location>
</feature>
<dbReference type="InterPro" id="IPR032291">
    <property type="entry name" value="Abn2_C"/>
</dbReference>
<evidence type="ECO:0000256" key="9">
    <source>
        <dbReference type="SAM" id="SignalP"/>
    </source>
</evidence>
<feature type="site" description="Important for catalytic activity, responsible for pKa modulation of the active site Glu and correct orientation of both the proton donor and substrate" evidence="6">
    <location>
        <position position="200"/>
    </location>
</feature>
<dbReference type="Proteomes" id="UP000292307">
    <property type="component" value="Chromosome"/>
</dbReference>
<comment type="similarity">
    <text evidence="2 7">Belongs to the glycosyl hydrolase 43 family.</text>
</comment>
<feature type="signal peptide" evidence="9">
    <location>
        <begin position="1"/>
        <end position="22"/>
    </location>
</feature>